<dbReference type="EMBL" id="VXIS01000032">
    <property type="protein sequence ID" value="KAA8911737.1"/>
    <property type="molecule type" value="Genomic_DNA"/>
</dbReference>
<feature type="compositionally biased region" description="Basic and acidic residues" evidence="1">
    <location>
        <begin position="8"/>
        <end position="22"/>
    </location>
</feature>
<organism evidence="2 3">
    <name type="scientific">Sphaerosporella brunnea</name>
    <dbReference type="NCBI Taxonomy" id="1250544"/>
    <lineage>
        <taxon>Eukaryota</taxon>
        <taxon>Fungi</taxon>
        <taxon>Dikarya</taxon>
        <taxon>Ascomycota</taxon>
        <taxon>Pezizomycotina</taxon>
        <taxon>Pezizomycetes</taxon>
        <taxon>Pezizales</taxon>
        <taxon>Pyronemataceae</taxon>
        <taxon>Sphaerosporella</taxon>
    </lineage>
</organism>
<comment type="caution">
    <text evidence="2">The sequence shown here is derived from an EMBL/GenBank/DDBJ whole genome shotgun (WGS) entry which is preliminary data.</text>
</comment>
<keyword evidence="3" id="KW-1185">Reference proteome</keyword>
<evidence type="ECO:0000256" key="1">
    <source>
        <dbReference type="SAM" id="MobiDB-lite"/>
    </source>
</evidence>
<evidence type="ECO:0000313" key="3">
    <source>
        <dbReference type="Proteomes" id="UP000326924"/>
    </source>
</evidence>
<dbReference type="Pfam" id="PF07173">
    <property type="entry name" value="GRDP-like"/>
    <property type="match status" value="1"/>
</dbReference>
<dbReference type="Proteomes" id="UP000326924">
    <property type="component" value="Unassembled WGS sequence"/>
</dbReference>
<dbReference type="InParanoid" id="A0A5J5F5W5"/>
<accession>A0A5J5F5W5</accession>
<proteinExistence type="predicted"/>
<dbReference type="InterPro" id="IPR009836">
    <property type="entry name" value="GRDP-like"/>
</dbReference>
<name>A0A5J5F5W5_9PEZI</name>
<dbReference type="PANTHER" id="PTHR34365">
    <property type="entry name" value="ENOLASE (DUF1399)"/>
    <property type="match status" value="1"/>
</dbReference>
<evidence type="ECO:0000313" key="2">
    <source>
        <dbReference type="EMBL" id="KAA8911737.1"/>
    </source>
</evidence>
<dbReference type="AlphaFoldDB" id="A0A5J5F5W5"/>
<reference evidence="2 3" key="1">
    <citation type="submission" date="2019-09" db="EMBL/GenBank/DDBJ databases">
        <title>Draft genome of the ectomycorrhizal ascomycete Sphaerosporella brunnea.</title>
        <authorList>
            <consortium name="DOE Joint Genome Institute"/>
            <person name="Benucci G.M."/>
            <person name="Marozzi G."/>
            <person name="Antonielli L."/>
            <person name="Sanchez S."/>
            <person name="Marco P."/>
            <person name="Wang X."/>
            <person name="Falini L.B."/>
            <person name="Barry K."/>
            <person name="Haridas S."/>
            <person name="Lipzen A."/>
            <person name="Labutti K."/>
            <person name="Grigoriev I.V."/>
            <person name="Murat C."/>
            <person name="Martin F."/>
            <person name="Albertini E."/>
            <person name="Donnini D."/>
            <person name="Bonito G."/>
        </authorList>
    </citation>
    <scope>NUCLEOTIDE SEQUENCE [LARGE SCALE GENOMIC DNA]</scope>
    <source>
        <strain evidence="2 3">Sb_GMNB300</strain>
    </source>
</reference>
<dbReference type="PANTHER" id="PTHR34365:SF7">
    <property type="entry name" value="GLYCINE-RICH DOMAIN-CONTAINING PROTEIN 1"/>
    <property type="match status" value="1"/>
</dbReference>
<gene>
    <name evidence="2" type="ORF">FN846DRAFT_934634</name>
</gene>
<sequence>MSNVPDVCRAEEPTENAQEPKVKQPTTKKMSPWLQLFKLRLSSSKTPRPDTDDSLPPPVFALANKDDPDDFPLAPASSVYQLGSLSAAGTISDREEAPSVAQAAVHLVLLEVFWSFKERFLHPSDEYKSFFGAALGWLETRKWDEADNEMLWKTVIEIAVGRFEAWWKVVGREVEGTKWDDREREGVKYEPKDGPGKKITELPAEMLPPIDVLMVWHSYMLNPRNYYDDCYALGLPGMLAVAFPWEAVKNAINQTTLEYKLPAEAEAFFRVSTSQNPDLFSQLKAESFSKPRLPMLEIACPQCEHEHEIAIASDNKSTPAWHSPGLQLTCSCRFTITHDALCAERLRQDIKQVLSGGPGTRGTFSPPFESANINTLLKEHYGTTTPTLSSHPTVSSLLDFLPKPGMVKQFYQPTSPWSSASISLSAAVIRQASFIDKMHHSLWIRGPSAGNGTLSRAKEKYENFFRLFFRHPGETMVPTLDVDVFWHTHQLSPARYYYFCLSSDAAGRFINHNDQLSTGVLDDGFQRTGERYWEEFEMEYGGCFCWPCELERDDKARGPIGWWMRARKEKRTKWERRVKVAFWREVEKRRREGGEEQVGLKGLAEILQQGPKPKKQEKATAA</sequence>
<feature type="region of interest" description="Disordered" evidence="1">
    <location>
        <begin position="1"/>
        <end position="31"/>
    </location>
</feature>
<protein>
    <submittedName>
        <fullName evidence="2">Uncharacterized protein</fullName>
    </submittedName>
</protein>
<dbReference type="OrthoDB" id="2684236at2759"/>
<feature type="region of interest" description="Disordered" evidence="1">
    <location>
        <begin position="589"/>
        <end position="622"/>
    </location>
</feature>